<accession>A0ABP8Z4S2</accession>
<reference evidence="3" key="1">
    <citation type="journal article" date="2019" name="Int. J. Syst. Evol. Microbiol.">
        <title>The Global Catalogue of Microorganisms (GCM) 10K type strain sequencing project: providing services to taxonomists for standard genome sequencing and annotation.</title>
        <authorList>
            <consortium name="The Broad Institute Genomics Platform"/>
            <consortium name="The Broad Institute Genome Sequencing Center for Infectious Disease"/>
            <person name="Wu L."/>
            <person name="Ma J."/>
        </authorList>
    </citation>
    <scope>NUCLEOTIDE SEQUENCE [LARGE SCALE GENOMIC DNA]</scope>
    <source>
        <strain evidence="3">JCM 18077</strain>
    </source>
</reference>
<dbReference type="EMBL" id="BAABIE010000006">
    <property type="protein sequence ID" value="GAA4746577.1"/>
    <property type="molecule type" value="Genomic_DNA"/>
</dbReference>
<gene>
    <name evidence="2" type="ORF">GCM10023217_15300</name>
</gene>
<comment type="caution">
    <text evidence="2">The sequence shown here is derived from an EMBL/GenBank/DDBJ whole genome shotgun (WGS) entry which is preliminary data.</text>
</comment>
<evidence type="ECO:0000313" key="2">
    <source>
        <dbReference type="EMBL" id="GAA4746577.1"/>
    </source>
</evidence>
<evidence type="ECO:0008006" key="4">
    <source>
        <dbReference type="Google" id="ProtNLM"/>
    </source>
</evidence>
<proteinExistence type="predicted"/>
<dbReference type="Proteomes" id="UP001500822">
    <property type="component" value="Unassembled WGS sequence"/>
</dbReference>
<evidence type="ECO:0000256" key="1">
    <source>
        <dbReference type="SAM" id="MobiDB-lite"/>
    </source>
</evidence>
<keyword evidence="3" id="KW-1185">Reference proteome</keyword>
<feature type="region of interest" description="Disordered" evidence="1">
    <location>
        <begin position="96"/>
        <end position="120"/>
    </location>
</feature>
<protein>
    <recommendedName>
        <fullName evidence="4">DUF3987 domain-containing protein</fullName>
    </recommendedName>
</protein>
<organism evidence="2 3">
    <name type="scientific">Gordonia alkaliphila</name>
    <dbReference type="NCBI Taxonomy" id="1053547"/>
    <lineage>
        <taxon>Bacteria</taxon>
        <taxon>Bacillati</taxon>
        <taxon>Actinomycetota</taxon>
        <taxon>Actinomycetes</taxon>
        <taxon>Mycobacteriales</taxon>
        <taxon>Gordoniaceae</taxon>
        <taxon>Gordonia</taxon>
    </lineage>
</organism>
<evidence type="ECO:0000313" key="3">
    <source>
        <dbReference type="Proteomes" id="UP001500822"/>
    </source>
</evidence>
<sequence>MNDDEFFNATDELKTIHQWARARYAAPWAVFGATLLRVAATTEPTVQLPGIIGGRASLNLLVAFAAPSGGGKGISDKVARLVWPAEIEERPLGSGEGLSAIFARPKPKKDSDDEDGDDRTTRAIINVPEIDTLAGLASRQGSILLAQLKSLAMGETIGQSNASAATTRIVQAHSYRACMSVGAQPGHTGVIFDDATGGTPQRFLWFLTIDPHMPADLIPDPAALDTQLPAWKADEHGIVEIQYGPDEIRETIVAAHLARQRGEADALDGHAMLTRCKVAAVLAIMHKRSVVSELDWELSAVIMDRSHAVRDWLVSESKKAARRKVQDRAIARATGDEIISDRRLERAKKTILRRLEAKEELARNELRSAMKADLRDHFGAAIAELAEANLIVEIPVDRGCRYRLTESTGCTEVQGPSPQVREGVPLVQGVPIPTIGLCPKCFIEQPLEANGQCEECNDPGNTTVKKAEPKARAVVVHSASIERDERFGNRPIIRQEIA</sequence>
<name>A0ABP8Z4S2_9ACTN</name>
<dbReference type="RefSeq" id="WP_345313041.1">
    <property type="nucleotide sequence ID" value="NZ_BAABIE010000006.1"/>
</dbReference>